<evidence type="ECO:0000313" key="2">
    <source>
        <dbReference type="EMBL" id="EUJ27726.1"/>
    </source>
</evidence>
<dbReference type="InterPro" id="IPR018958">
    <property type="entry name" value="Knr4/Smi1-like_dom"/>
</dbReference>
<gene>
    <name evidence="2" type="ORF">LMUR_09374</name>
</gene>
<comment type="caution">
    <text evidence="2">The sequence shown here is derived from an EMBL/GenBank/DDBJ whole genome shotgun (WGS) entry which is preliminary data.</text>
</comment>
<proteinExistence type="predicted"/>
<evidence type="ECO:0000259" key="1">
    <source>
        <dbReference type="Pfam" id="PF09346"/>
    </source>
</evidence>
<name>A0A829R5H5_LISGR</name>
<dbReference type="EMBL" id="AODG01000011">
    <property type="protein sequence ID" value="EUJ27726.1"/>
    <property type="molecule type" value="Genomic_DNA"/>
</dbReference>
<dbReference type="SUPFAM" id="SSF160631">
    <property type="entry name" value="SMI1/KNR4-like"/>
    <property type="match status" value="1"/>
</dbReference>
<protein>
    <recommendedName>
        <fullName evidence="1">Knr4/Smi1-like domain-containing protein</fullName>
    </recommendedName>
</protein>
<dbReference type="Proteomes" id="UP000019251">
    <property type="component" value="Unassembled WGS sequence"/>
</dbReference>
<accession>A0A829R5H5</accession>
<dbReference type="RefSeq" id="WP_036106375.1">
    <property type="nucleotide sequence ID" value="NZ_AODG01000011.1"/>
</dbReference>
<evidence type="ECO:0000313" key="3">
    <source>
        <dbReference type="Proteomes" id="UP000019251"/>
    </source>
</evidence>
<reference evidence="2 3" key="1">
    <citation type="submission" date="2012-12" db="EMBL/GenBank/DDBJ databases">
        <title>Novel taxa of Listeriaceae from agricultural environments in the United States.</title>
        <authorList>
            <person name="den Bakker H.C."/>
            <person name="Allred A."/>
            <person name="Warchocki S."/>
            <person name="Wright E.M."/>
            <person name="Burrell A."/>
            <person name="Nightingale K.K."/>
            <person name="Kephart D."/>
            <person name="Wiedmann M."/>
        </authorList>
    </citation>
    <scope>NUCLEOTIDE SEQUENCE [LARGE SCALE GENOMIC DNA]</scope>
    <source>
        <strain evidence="2 3">FSL F6-1183</strain>
    </source>
</reference>
<feature type="domain" description="Knr4/Smi1-like" evidence="1">
    <location>
        <begin position="29"/>
        <end position="184"/>
    </location>
</feature>
<dbReference type="Pfam" id="PF09346">
    <property type="entry name" value="SMI1_KNR4"/>
    <property type="match status" value="1"/>
</dbReference>
<dbReference type="InterPro" id="IPR037883">
    <property type="entry name" value="Knr4/Smi1-like_sf"/>
</dbReference>
<sequence>MNEAQVYLQGLKKFLPSAVWTELQVANGAPPEELAWLREAYPAVPEPLVRMLSEINGTYHQKYGTETIAIPILGSDLDAYPYYLKSAEQIVADKSLSYHQETIAQRYAEWIGDDEIIQVDEKIHLDVPMGEWLCFSDCINNGGTSSLYLDFSPTEAGKQGQVIRYLHDPDSFKVIAPDFGSYLEMIRGGSYAFTEIFEEDRE</sequence>
<organism evidence="2 3">
    <name type="scientific">Listeria grayi FSL F6-1183</name>
    <dbReference type="NCBI Taxonomy" id="1265827"/>
    <lineage>
        <taxon>Bacteria</taxon>
        <taxon>Bacillati</taxon>
        <taxon>Bacillota</taxon>
        <taxon>Bacilli</taxon>
        <taxon>Bacillales</taxon>
        <taxon>Listeriaceae</taxon>
        <taxon>Listeria</taxon>
    </lineage>
</organism>
<dbReference type="AlphaFoldDB" id="A0A829R5H5"/>